<reference evidence="1 2" key="1">
    <citation type="submission" date="2018-03" db="EMBL/GenBank/DDBJ databases">
        <title>Genomic Encyclopedia of Archaeal and Bacterial Type Strains, Phase II (KMG-II): from individual species to whole genera.</title>
        <authorList>
            <person name="Goeker M."/>
        </authorList>
    </citation>
    <scope>NUCLEOTIDE SEQUENCE [LARGE SCALE GENOMIC DNA]</scope>
    <source>
        <strain evidence="1 2">DSM 45312</strain>
    </source>
</reference>
<evidence type="ECO:0000313" key="1">
    <source>
        <dbReference type="EMBL" id="PSK96212.1"/>
    </source>
</evidence>
<comment type="caution">
    <text evidence="1">The sequence shown here is derived from an EMBL/GenBank/DDBJ whole genome shotgun (WGS) entry which is preliminary data.</text>
</comment>
<dbReference type="EMBL" id="PYGA01000012">
    <property type="protein sequence ID" value="PSK96212.1"/>
    <property type="molecule type" value="Genomic_DNA"/>
</dbReference>
<dbReference type="Proteomes" id="UP000240542">
    <property type="component" value="Unassembled WGS sequence"/>
</dbReference>
<dbReference type="AlphaFoldDB" id="A0A2P8DG72"/>
<dbReference type="RefSeq" id="WP_146165590.1">
    <property type="nucleotide sequence ID" value="NZ_PYGA01000012.1"/>
</dbReference>
<protein>
    <submittedName>
        <fullName evidence="1">Uncharacterized protein</fullName>
    </submittedName>
</protein>
<keyword evidence="2" id="KW-1185">Reference proteome</keyword>
<organism evidence="1 2">
    <name type="scientific">Murinocardiopsis flavida</name>
    <dbReference type="NCBI Taxonomy" id="645275"/>
    <lineage>
        <taxon>Bacteria</taxon>
        <taxon>Bacillati</taxon>
        <taxon>Actinomycetota</taxon>
        <taxon>Actinomycetes</taxon>
        <taxon>Streptosporangiales</taxon>
        <taxon>Nocardiopsidaceae</taxon>
        <taxon>Murinocardiopsis</taxon>
    </lineage>
</organism>
<evidence type="ECO:0000313" key="2">
    <source>
        <dbReference type="Proteomes" id="UP000240542"/>
    </source>
</evidence>
<name>A0A2P8DG72_9ACTN</name>
<sequence>MNRERTLRGDGPRQRLSTACARRGMRVIASSAEADVVLTRFGRAVTVTLRPDETGLLHWCLPSRIPSASDAVDIAPIGEESHVAERAAALLDAAGRAARQALTGGNPPRLPARTP</sequence>
<accession>A0A2P8DG72</accession>
<gene>
    <name evidence="1" type="ORF">CLV63_11294</name>
</gene>
<proteinExistence type="predicted"/>